<accession>A0ABZ2LGV5</accession>
<comment type="subcellular location">
    <subcellularLocation>
        <location evidence="1">Cell membrane</location>
        <topology evidence="1">Multi-pass membrane protein</topology>
    </subcellularLocation>
</comment>
<keyword evidence="3 6" id="KW-0812">Transmembrane</keyword>
<evidence type="ECO:0000256" key="3">
    <source>
        <dbReference type="ARBA" id="ARBA00022692"/>
    </source>
</evidence>
<dbReference type="RefSeq" id="WP_394839851.1">
    <property type="nucleotide sequence ID" value="NZ_CP089929.1"/>
</dbReference>
<protein>
    <submittedName>
        <fullName evidence="7">LysE family translocator</fullName>
    </submittedName>
</protein>
<feature type="transmembrane region" description="Helical" evidence="6">
    <location>
        <begin position="158"/>
        <end position="179"/>
    </location>
</feature>
<evidence type="ECO:0000313" key="7">
    <source>
        <dbReference type="EMBL" id="WXB10174.1"/>
    </source>
</evidence>
<dbReference type="InterPro" id="IPR001123">
    <property type="entry name" value="LeuE-type"/>
</dbReference>
<organism evidence="7 8">
    <name type="scientific">Pendulispora rubella</name>
    <dbReference type="NCBI Taxonomy" id="2741070"/>
    <lineage>
        <taxon>Bacteria</taxon>
        <taxon>Pseudomonadati</taxon>
        <taxon>Myxococcota</taxon>
        <taxon>Myxococcia</taxon>
        <taxon>Myxococcales</taxon>
        <taxon>Sorangiineae</taxon>
        <taxon>Pendulisporaceae</taxon>
        <taxon>Pendulispora</taxon>
    </lineage>
</organism>
<keyword evidence="5 6" id="KW-0472">Membrane</keyword>
<keyword evidence="8" id="KW-1185">Reference proteome</keyword>
<keyword evidence="4 6" id="KW-1133">Transmembrane helix</keyword>
<keyword evidence="2" id="KW-1003">Cell membrane</keyword>
<dbReference type="Proteomes" id="UP001374803">
    <property type="component" value="Chromosome"/>
</dbReference>
<dbReference type="PIRSF" id="PIRSF006324">
    <property type="entry name" value="LeuE"/>
    <property type="match status" value="1"/>
</dbReference>
<dbReference type="Pfam" id="PF01810">
    <property type="entry name" value="LysE"/>
    <property type="match status" value="1"/>
</dbReference>
<evidence type="ECO:0000256" key="5">
    <source>
        <dbReference type="ARBA" id="ARBA00023136"/>
    </source>
</evidence>
<evidence type="ECO:0000313" key="8">
    <source>
        <dbReference type="Proteomes" id="UP001374803"/>
    </source>
</evidence>
<feature type="transmembrane region" description="Helical" evidence="6">
    <location>
        <begin position="6"/>
        <end position="29"/>
    </location>
</feature>
<dbReference type="PANTHER" id="PTHR30086:SF20">
    <property type="entry name" value="ARGININE EXPORTER PROTEIN ARGO-RELATED"/>
    <property type="match status" value="1"/>
</dbReference>
<gene>
    <name evidence="7" type="ORF">LVJ94_23470</name>
</gene>
<reference evidence="7" key="1">
    <citation type="submission" date="2021-12" db="EMBL/GenBank/DDBJ databases">
        <title>Discovery of the Pendulisporaceae a myxobacterial family with distinct sporulation behavior and unique specialized metabolism.</title>
        <authorList>
            <person name="Garcia R."/>
            <person name="Popoff A."/>
            <person name="Bader C.D."/>
            <person name="Loehr J."/>
            <person name="Walesch S."/>
            <person name="Walt C."/>
            <person name="Boldt J."/>
            <person name="Bunk B."/>
            <person name="Haeckl F.J.F.P.J."/>
            <person name="Gunesch A.P."/>
            <person name="Birkelbach J."/>
            <person name="Nuebel U."/>
            <person name="Pietschmann T."/>
            <person name="Bach T."/>
            <person name="Mueller R."/>
        </authorList>
    </citation>
    <scope>NUCLEOTIDE SEQUENCE</scope>
    <source>
        <strain evidence="7">MSr11367</strain>
    </source>
</reference>
<dbReference type="PANTHER" id="PTHR30086">
    <property type="entry name" value="ARGININE EXPORTER PROTEIN ARGO"/>
    <property type="match status" value="1"/>
</dbReference>
<evidence type="ECO:0000256" key="4">
    <source>
        <dbReference type="ARBA" id="ARBA00022989"/>
    </source>
</evidence>
<feature type="transmembrane region" description="Helical" evidence="6">
    <location>
        <begin position="113"/>
        <end position="138"/>
    </location>
</feature>
<dbReference type="EMBL" id="CP089983">
    <property type="protein sequence ID" value="WXB10174.1"/>
    <property type="molecule type" value="Genomic_DNA"/>
</dbReference>
<evidence type="ECO:0000256" key="6">
    <source>
        <dbReference type="SAM" id="Phobius"/>
    </source>
</evidence>
<evidence type="ECO:0000256" key="1">
    <source>
        <dbReference type="ARBA" id="ARBA00004651"/>
    </source>
</evidence>
<name>A0ABZ2LGV5_9BACT</name>
<proteinExistence type="predicted"/>
<feature type="transmembrane region" description="Helical" evidence="6">
    <location>
        <begin position="41"/>
        <end position="69"/>
    </location>
</feature>
<sequence length="210" mass="22893">MVELRDLALFAFAALMMVLTPGPNMVYLVSRSLCQGRKAALFSLFGVALGFLFHMLLAAFGLSVVFVTIPIAYEALKLAGAAYLLWLAWQAVKPGAPSVFETRKLPPDSKTKLFVMGLFTNVLNPKIAVFYLSIFTQFLHPERGSVLAQSVVLGGTQIAISFAVNFTIIMTAGAVSVWFSARPFWVRIQKWFMGAVLAGLAVKLAASRKP</sequence>
<evidence type="ECO:0000256" key="2">
    <source>
        <dbReference type="ARBA" id="ARBA00022475"/>
    </source>
</evidence>